<evidence type="ECO:0000256" key="9">
    <source>
        <dbReference type="ARBA" id="ARBA00022995"/>
    </source>
</evidence>
<name>D3JIT3_ADE18</name>
<dbReference type="GO" id="GO:0003723">
    <property type="term" value="F:RNA binding"/>
    <property type="evidence" value="ECO:0007669"/>
    <property type="project" value="UniProtKB-UniRule"/>
</dbReference>
<evidence type="ECO:0000256" key="7">
    <source>
        <dbReference type="ARBA" id="ARBA00022884"/>
    </source>
</evidence>
<protein>
    <recommendedName>
        <fullName evidence="14">Shutoff protein</fullName>
    </recommendedName>
    <alternativeName>
        <fullName evidence="14">100 kDa protein</fullName>
        <shortName evidence="14">p100K</shortName>
    </alternativeName>
    <alternativeName>
        <fullName evidence="14">100K-chaperone protein</fullName>
    </alternativeName>
    <alternativeName>
        <fullName evidence="14">L4-100K</fullName>
    </alternativeName>
    <alternativeName>
        <fullName evidence="14">Shutoff protein 100K</fullName>
    </alternativeName>
</protein>
<proteinExistence type="evidence at transcript level"/>
<feature type="region of interest" description="Disordered" evidence="15">
    <location>
        <begin position="28"/>
        <end position="79"/>
    </location>
</feature>
<keyword evidence="7 14" id="KW-0694">RNA-binding</keyword>
<keyword evidence="11 14" id="KW-1035">Host cytoplasm</keyword>
<dbReference type="GO" id="GO:0043657">
    <property type="term" value="C:host cell"/>
    <property type="evidence" value="ECO:0007669"/>
    <property type="project" value="GOC"/>
</dbReference>
<dbReference type="Proteomes" id="UP000139114">
    <property type="component" value="Segment"/>
</dbReference>
<feature type="modified residue" description="Phosphotyrosine; by host" evidence="14">
    <location>
        <position position="357"/>
    </location>
</feature>
<evidence type="ECO:0000256" key="5">
    <source>
        <dbReference type="ARBA" id="ARBA00022586"/>
    </source>
</evidence>
<dbReference type="InterPro" id="IPR003381">
    <property type="entry name" value="L4"/>
</dbReference>
<dbReference type="GO" id="GO:0039606">
    <property type="term" value="P:symbiont-mediated suppression of host translation initiation"/>
    <property type="evidence" value="ECO:0007669"/>
    <property type="project" value="UniProtKB-KW"/>
</dbReference>
<evidence type="ECO:0000256" key="11">
    <source>
        <dbReference type="ARBA" id="ARBA00023200"/>
    </source>
</evidence>
<comment type="similarity">
    <text evidence="14">Belongs to the adenoviridae shutoff protein family.</text>
</comment>
<evidence type="ECO:0000256" key="4">
    <source>
        <dbReference type="ARBA" id="ARBA00022581"/>
    </source>
</evidence>
<dbReference type="HAMAP" id="MF_04060">
    <property type="entry name" value="ADV_SHUT"/>
    <property type="match status" value="1"/>
</dbReference>
<dbReference type="EMBL" id="GU191019">
    <property type="protein sequence ID" value="ACZ92160.1"/>
    <property type="molecule type" value="Genomic_DNA"/>
</dbReference>
<evidence type="ECO:0000313" key="16">
    <source>
        <dbReference type="EMBL" id="ACZ92160.1"/>
    </source>
</evidence>
<evidence type="ECO:0000256" key="8">
    <source>
        <dbReference type="ARBA" id="ARBA00022921"/>
    </source>
</evidence>
<keyword evidence="13 14" id="KW-1075">Inhibition of eukaryotic host translation factors by virus</keyword>
<evidence type="ECO:0000256" key="13">
    <source>
        <dbReference type="ARBA" id="ARBA00023325"/>
    </source>
</evidence>
<keyword evidence="8 14" id="KW-0426">Late protein</keyword>
<evidence type="ECO:0000256" key="10">
    <source>
        <dbReference type="ARBA" id="ARBA00023186"/>
    </source>
</evidence>
<evidence type="ECO:0000256" key="15">
    <source>
        <dbReference type="SAM" id="MobiDB-lite"/>
    </source>
</evidence>
<evidence type="ECO:0000256" key="14">
    <source>
        <dbReference type="HAMAP-Rule" id="MF_04060"/>
    </source>
</evidence>
<feature type="modified residue" description="Phosphotyrosine; by host" evidence="14">
    <location>
        <position position="673"/>
    </location>
</feature>
<keyword evidence="1 14" id="KW-0813">Transport</keyword>
<sequence>MMELQPQGSLTTPSAPAICTTAVMEKENSLPIPQDAPVEQDLGYVTPPEEWHQPDSLLNQNQPNEEQAESNEQNAGLKNDYLGEGDVLLKHLQRQTTIVRDAIADRLSLPISVSELSSAYERNLFSPRVPPKRQANGTCEPNPRLNFYPVFAVPEALATYHIFFKNHKIPVSCRANRTRADELFTLRSGAAIPGIVSLEEVPRIFEGLGRDEKRAANTLQKQNEQSQYGTSALVELEGDNARLAVLKRNVAVTHFAYPALNLPPKVMSAVMNQVLIKLAKPIDEQANLQDTETTDDGKPAVSDEQLSRWLGTNDSKELEHRRKLMMGAVLITTELECMHRFFSNSTILRKIEECLHYTFRHGYVRQACKVSNVELSNLVSYMGILHENRLGQNVLHSTLSGEARRDYVRDCIYLFLLHTWQTGMGVWQQCLEERNLQELHKLLDKSLRCLWTGFDERTVAANLADIIFPERLLITLQNGLPDFMSQSMLHNFRSFILERSGMLPSMCCALPSDFVPIYFKECPPPLWSHCYLLQLANYLAYHSDLMTDSSGEGLMECHCRCNLCTPHRSLVCNTELLSESQLIGTFEMQGPQSDNNTATSFRLTPGLWTSAYLRKFEPEDYHAHTIHFYEDQSRPPKAPLTACVITQGKILAQLQAIKQAREEFLLKKGHGVYLDPQTGEELNLPSPSCATTYSSHPQHAPESRQTGHCSTTFKETAATAGNLGGRILGESGRGGRGLGRMGGGGGIQQPRRGGGRYRGRSDRHKTVAFNRGLPTEPHSEQISKSQP</sequence>
<organism evidence="16 17">
    <name type="scientific">Human adenovirus A serotype 18</name>
    <name type="common">HAdV-18</name>
    <name type="synonym">Human adenovirus 18</name>
    <dbReference type="NCBI Taxonomy" id="10528"/>
    <lineage>
        <taxon>Viruses</taxon>
        <taxon>Varidnaviria</taxon>
        <taxon>Bamfordvirae</taxon>
        <taxon>Preplasmiviricota</taxon>
        <taxon>Polisuviricotina</taxon>
        <taxon>Pharingeaviricetes</taxon>
        <taxon>Rowavirales</taxon>
        <taxon>Adenoviridae</taxon>
        <taxon>Mastadenovirus</taxon>
        <taxon>Mastadenovirus adami</taxon>
        <taxon>Human mastadenovirus A</taxon>
    </lineage>
</organism>
<reference evidence="16 17" key="1">
    <citation type="journal article" date="2010" name="Virology">
        <title>Computational analysis of human adenovirus serotype 18.</title>
        <authorList>
            <person name="Walsh M.P."/>
            <person name="Seto J."/>
            <person name="Tirado D."/>
            <person name="Chodosh J."/>
            <person name="Schnurr D."/>
            <person name="Seto D."/>
            <person name="Jones M.S."/>
        </authorList>
    </citation>
    <scope>NUCLEOTIDE SEQUENCE [LARGE SCALE GENOMIC DNA]</scope>
    <source>
        <strain evidence="16">D.C.</strain>
    </source>
</reference>
<evidence type="ECO:0000256" key="2">
    <source>
        <dbReference type="ARBA" id="ARBA00022481"/>
    </source>
</evidence>
<dbReference type="GO" id="GO:0019060">
    <property type="term" value="P:intracellular transport of viral protein in host cell"/>
    <property type="evidence" value="ECO:0007669"/>
    <property type="project" value="UniProtKB-UniRule"/>
</dbReference>
<comment type="PTM">
    <text evidence="14">Phosphorylated. Tyrosine phosphorylation enhances preferential binding to tripartite leader mRNAs and allows ribosome shunting.</text>
</comment>
<comment type="PTM">
    <text evidence="14">Methylated. Asymmetric dimethylation by host PRMT1 of the Arg/Gly-rich region may regulate shutoff protein binding to hexon and promote the capsid assembly in the nucleus.</text>
</comment>
<keyword evidence="3 14" id="KW-0597">Phosphoprotein</keyword>
<dbReference type="GO" id="GO:0039704">
    <property type="term" value="P:viral translational shunt"/>
    <property type="evidence" value="ECO:0007669"/>
    <property type="project" value="UniProtKB-UniRule"/>
</dbReference>
<keyword evidence="9 14" id="KW-1190">Host gene expression shutoff by virus</keyword>
<dbReference type="Pfam" id="PF02438">
    <property type="entry name" value="Adeno_100"/>
    <property type="match status" value="1"/>
</dbReference>
<comment type="subunit">
    <text evidence="14">Monomer. Interacts with hexon protein; this interaction allows chaperoning and trimerization of hexon proteins. Interacts (via N-terminus) with host initiation factor EIF4G (via C-terminus). Interacts (via RRM domain) with viral mRNAs that contain the tripartite leader; this interaction allows ribosome shunting and expression of viral late mRNAs.</text>
</comment>
<evidence type="ECO:0000256" key="12">
    <source>
        <dbReference type="ARBA" id="ARBA00023247"/>
    </source>
</evidence>
<evidence type="ECO:0000313" key="17">
    <source>
        <dbReference type="Proteomes" id="UP000139114"/>
    </source>
</evidence>
<feature type="region of interest" description="Disordered" evidence="15">
    <location>
        <begin position="723"/>
        <end position="787"/>
    </location>
</feature>
<comment type="function">
    <text evidence="14">Protein that inhibits host translation while promoting late viral translation by ribosome shunting. Blocks host cap-dependent translation by binding to eIF4G, displacing MKNK1 from cap initiation complexes and preventing EIF4E phosphorylation. Binds to the tripartite leader sequence of viral late mRNAs and recruits host eIF4G, PABPC1/poly-A binding protein and 40S ribosomes subunits on viral mRNAs, allowing ribosome shunting and efficient translation of late viral mRNAs even though conventional translation via ribosome scanning from the cap has been shut off in the host cell. During assembly, acts as a chaperone protein that helps hexon proteins assembly into trimers.</text>
</comment>
<feature type="region of interest" description="Disordered" evidence="15">
    <location>
        <begin position="688"/>
        <end position="709"/>
    </location>
</feature>
<keyword evidence="6 14" id="KW-1193">Eukaryotic host translation shutoff by virus</keyword>
<feature type="compositionally biased region" description="Gly residues" evidence="15">
    <location>
        <begin position="723"/>
        <end position="747"/>
    </location>
</feature>
<comment type="induction">
    <text evidence="14">Expressed in the late phase of the viral replicative cycle.</text>
</comment>
<comment type="miscellaneous">
    <text evidence="14">All late proteins expressed from the major late promoter are produced by alternative splicing and alternative polyadenylation of the same gene giving rise to non-overlapping ORFs. A leader sequence is present in the N-terminus of all these mRNAs and is recognized by the viral shutoff protein to provide expression although conventional translation via ribosome scanning from the cap has been shut off in the host cell.</text>
</comment>
<accession>D3JIT3</accession>
<evidence type="ECO:0000256" key="3">
    <source>
        <dbReference type="ARBA" id="ARBA00022553"/>
    </source>
</evidence>
<comment type="subcellular location">
    <subcellularLocation>
        <location evidence="14">Host cytoplasm</location>
    </subcellularLocation>
</comment>
<comment type="caution">
    <text evidence="14">Lacks conserved residue(s) required for the propagation of feature annotation.</text>
</comment>
<keyword evidence="10 14" id="KW-0143">Chaperone</keyword>
<keyword evidence="2 14" id="KW-0488">Methylation</keyword>
<dbReference type="GO" id="GO:0039657">
    <property type="term" value="P:symbiont-mediated suppression of host gene expression"/>
    <property type="evidence" value="ECO:0007669"/>
    <property type="project" value="UniProtKB-UniRule"/>
</dbReference>
<keyword evidence="4 14" id="KW-0945">Host-virus interaction</keyword>
<comment type="PTM">
    <text evidence="14">Might be cleaved by the viral protease.</text>
</comment>
<feature type="compositionally biased region" description="Low complexity" evidence="15">
    <location>
        <begin position="59"/>
        <end position="74"/>
    </location>
</feature>
<gene>
    <name evidence="14 16" type="primary">L4</name>
</gene>
<keyword evidence="5 14" id="KW-1155">Translational shunt</keyword>
<dbReference type="GO" id="GO:0030430">
    <property type="term" value="C:host cell cytoplasm"/>
    <property type="evidence" value="ECO:0007669"/>
    <property type="project" value="UniProtKB-SubCell"/>
</dbReference>
<feature type="compositionally biased region" description="Basic residues" evidence="15">
    <location>
        <begin position="753"/>
        <end position="763"/>
    </location>
</feature>
<evidence type="ECO:0000256" key="1">
    <source>
        <dbReference type="ARBA" id="ARBA00022448"/>
    </source>
</evidence>
<organismHost>
    <name type="scientific">Homo sapiens</name>
    <name type="common">Human</name>
    <dbReference type="NCBI Taxonomy" id="9606"/>
</organismHost>
<evidence type="ECO:0000256" key="6">
    <source>
        <dbReference type="ARBA" id="ARBA00022809"/>
    </source>
</evidence>
<keyword evidence="12 14" id="KW-1262">Eukaryotic host gene expression shutoff by virus</keyword>